<dbReference type="CDD" id="cd03216">
    <property type="entry name" value="ABC_Carb_Monos_I"/>
    <property type="match status" value="1"/>
</dbReference>
<dbReference type="Proteomes" id="UP000535937">
    <property type="component" value="Unassembled WGS sequence"/>
</dbReference>
<gene>
    <name evidence="11" type="ORF">FHS09_001709</name>
</gene>
<dbReference type="SUPFAM" id="SSF52540">
    <property type="entry name" value="P-loop containing nucleoside triphosphate hydrolases"/>
    <property type="match status" value="2"/>
</dbReference>
<evidence type="ECO:0000256" key="3">
    <source>
        <dbReference type="ARBA" id="ARBA00022475"/>
    </source>
</evidence>
<evidence type="ECO:0000256" key="6">
    <source>
        <dbReference type="ARBA" id="ARBA00022741"/>
    </source>
</evidence>
<dbReference type="PROSITE" id="PS00211">
    <property type="entry name" value="ABC_TRANSPORTER_1"/>
    <property type="match status" value="1"/>
</dbReference>
<comment type="caution">
    <text evidence="11">The sequence shown here is derived from an EMBL/GenBank/DDBJ whole genome shotgun (WGS) entry which is preliminary data.</text>
</comment>
<sequence length="496" mass="53987">MTLLSLSKVEKRYPGVKALDGVDFHLRAGEIHALLGENGAGKSTLVKVMTGALEGDGGSMTYLGEPLRLKSTAQAQARGISTVYQEVNLLPNLSVAQNIYLGREPKKFGLIDWKRIHRQSAELLKRFALDIDVSRPLSSYSVAVQQLVAIARGVDMSAKVLVLDEPTASLDAGEVEQLFGVMRELKARGIGIVFITHFLDQVYSVCDRITVLRNGTLVGEFETASLPREELVAHMLGKELQREAHRGDAREQREGGEALLSLQGVSVRGSLGETDLTVNRGEAVGLAGLLGSGRTEVCRAVFGVDKKSSGSIVFNGRERSFKQPADAIAAGLALCPEDRKTSGIVGPLSIRENIALAVQARRGWWRPMGRAEQQKLAERFIEELQIATPDADKPIEQLSGGNQQKVILARWLATDPQLLLLDEPTRGVDIGAHAEILKLIKKLCSEGMSLLVTSSELEELVAFSDRVAVMRDRRKVAEIKGEDISENTIMRAIAEA</sequence>
<keyword evidence="9" id="KW-0472">Membrane</keyword>
<dbReference type="RefSeq" id="WP_183458712.1">
    <property type="nucleotide sequence ID" value="NZ_JACHWZ010000006.1"/>
</dbReference>
<keyword evidence="7 11" id="KW-0067">ATP-binding</keyword>
<keyword evidence="6" id="KW-0547">Nucleotide-binding</keyword>
<dbReference type="FunFam" id="3.40.50.300:FF:000127">
    <property type="entry name" value="Ribose import ATP-binding protein RbsA"/>
    <property type="match status" value="1"/>
</dbReference>
<organism evidence="11 12">
    <name type="scientific">Microbulbifer rhizosphaerae</name>
    <dbReference type="NCBI Taxonomy" id="1562603"/>
    <lineage>
        <taxon>Bacteria</taxon>
        <taxon>Pseudomonadati</taxon>
        <taxon>Pseudomonadota</taxon>
        <taxon>Gammaproteobacteria</taxon>
        <taxon>Cellvibrionales</taxon>
        <taxon>Microbulbiferaceae</taxon>
        <taxon>Microbulbifer</taxon>
    </lineage>
</organism>
<dbReference type="EMBL" id="JACHWZ010000006">
    <property type="protein sequence ID" value="MBB3060889.1"/>
    <property type="molecule type" value="Genomic_DNA"/>
</dbReference>
<keyword evidence="8" id="KW-1278">Translocase</keyword>
<evidence type="ECO:0000256" key="4">
    <source>
        <dbReference type="ARBA" id="ARBA00022597"/>
    </source>
</evidence>
<dbReference type="GO" id="GO:0005886">
    <property type="term" value="C:plasma membrane"/>
    <property type="evidence" value="ECO:0007669"/>
    <property type="project" value="UniProtKB-SubCell"/>
</dbReference>
<evidence type="ECO:0000256" key="1">
    <source>
        <dbReference type="ARBA" id="ARBA00004202"/>
    </source>
</evidence>
<dbReference type="InterPro" id="IPR003439">
    <property type="entry name" value="ABC_transporter-like_ATP-bd"/>
</dbReference>
<keyword evidence="5" id="KW-0677">Repeat</keyword>
<feature type="domain" description="ABC transporter" evidence="10">
    <location>
        <begin position="244"/>
        <end position="496"/>
    </location>
</feature>
<reference evidence="11 12" key="1">
    <citation type="submission" date="2020-08" db="EMBL/GenBank/DDBJ databases">
        <title>Genomic Encyclopedia of Type Strains, Phase III (KMG-III): the genomes of soil and plant-associated and newly described type strains.</title>
        <authorList>
            <person name="Whitman W."/>
        </authorList>
    </citation>
    <scope>NUCLEOTIDE SEQUENCE [LARGE SCALE GENOMIC DNA]</scope>
    <source>
        <strain evidence="11 12">CECT 8799</strain>
    </source>
</reference>
<name>A0A7W4WAZ5_9GAMM</name>
<dbReference type="SMART" id="SM00382">
    <property type="entry name" value="AAA"/>
    <property type="match status" value="2"/>
</dbReference>
<evidence type="ECO:0000256" key="8">
    <source>
        <dbReference type="ARBA" id="ARBA00022967"/>
    </source>
</evidence>
<evidence type="ECO:0000256" key="5">
    <source>
        <dbReference type="ARBA" id="ARBA00022737"/>
    </source>
</evidence>
<dbReference type="PROSITE" id="PS50893">
    <property type="entry name" value="ABC_TRANSPORTER_2"/>
    <property type="match status" value="2"/>
</dbReference>
<dbReference type="AlphaFoldDB" id="A0A7W4WAZ5"/>
<dbReference type="PANTHER" id="PTHR43790">
    <property type="entry name" value="CARBOHYDRATE TRANSPORT ATP-BINDING PROTEIN MG119-RELATED"/>
    <property type="match status" value="1"/>
</dbReference>
<dbReference type="PANTHER" id="PTHR43790:SF9">
    <property type="entry name" value="GALACTOFURANOSE TRANSPORTER ATP-BINDING PROTEIN YTFR"/>
    <property type="match status" value="1"/>
</dbReference>
<dbReference type="InterPro" id="IPR003593">
    <property type="entry name" value="AAA+_ATPase"/>
</dbReference>
<dbReference type="GO" id="GO:0005524">
    <property type="term" value="F:ATP binding"/>
    <property type="evidence" value="ECO:0007669"/>
    <property type="project" value="UniProtKB-KW"/>
</dbReference>
<evidence type="ECO:0000256" key="2">
    <source>
        <dbReference type="ARBA" id="ARBA00022448"/>
    </source>
</evidence>
<proteinExistence type="predicted"/>
<keyword evidence="4 11" id="KW-0762">Sugar transport</keyword>
<dbReference type="Gene3D" id="3.40.50.300">
    <property type="entry name" value="P-loop containing nucleotide triphosphate hydrolases"/>
    <property type="match status" value="2"/>
</dbReference>
<keyword evidence="3" id="KW-1003">Cell membrane</keyword>
<evidence type="ECO:0000256" key="7">
    <source>
        <dbReference type="ARBA" id="ARBA00022840"/>
    </source>
</evidence>
<dbReference type="InterPro" id="IPR050107">
    <property type="entry name" value="ABC_carbohydrate_import_ATPase"/>
</dbReference>
<evidence type="ECO:0000313" key="11">
    <source>
        <dbReference type="EMBL" id="MBB3060889.1"/>
    </source>
</evidence>
<feature type="domain" description="ABC transporter" evidence="10">
    <location>
        <begin position="4"/>
        <end position="239"/>
    </location>
</feature>
<dbReference type="CDD" id="cd03215">
    <property type="entry name" value="ABC_Carb_Monos_II"/>
    <property type="match status" value="1"/>
</dbReference>
<evidence type="ECO:0000259" key="10">
    <source>
        <dbReference type="PROSITE" id="PS50893"/>
    </source>
</evidence>
<dbReference type="InterPro" id="IPR017871">
    <property type="entry name" value="ABC_transporter-like_CS"/>
</dbReference>
<protein>
    <submittedName>
        <fullName evidence="11">Simple sugar transport system ATP-binding protein</fullName>
    </submittedName>
</protein>
<dbReference type="Pfam" id="PF00005">
    <property type="entry name" value="ABC_tran"/>
    <property type="match status" value="2"/>
</dbReference>
<accession>A0A7W4WAZ5</accession>
<evidence type="ECO:0000256" key="9">
    <source>
        <dbReference type="ARBA" id="ARBA00023136"/>
    </source>
</evidence>
<comment type="subcellular location">
    <subcellularLocation>
        <location evidence="1">Cell membrane</location>
        <topology evidence="1">Peripheral membrane protein</topology>
    </subcellularLocation>
</comment>
<keyword evidence="2" id="KW-0813">Transport</keyword>
<evidence type="ECO:0000313" key="12">
    <source>
        <dbReference type="Proteomes" id="UP000535937"/>
    </source>
</evidence>
<dbReference type="GO" id="GO:0016887">
    <property type="term" value="F:ATP hydrolysis activity"/>
    <property type="evidence" value="ECO:0007669"/>
    <property type="project" value="InterPro"/>
</dbReference>
<keyword evidence="12" id="KW-1185">Reference proteome</keyword>
<dbReference type="InterPro" id="IPR027417">
    <property type="entry name" value="P-loop_NTPase"/>
</dbReference>